<reference evidence="2 3" key="1">
    <citation type="submission" date="2018-08" db="EMBL/GenBank/DDBJ databases">
        <title>A genome reference for cultivated species of the human gut microbiota.</title>
        <authorList>
            <person name="Zou Y."/>
            <person name="Xue W."/>
            <person name="Luo G."/>
        </authorList>
    </citation>
    <scope>NUCLEOTIDE SEQUENCE [LARGE SCALE GENOMIC DNA]</scope>
    <source>
        <strain evidence="2 3">OM07-9</strain>
    </source>
</reference>
<organism evidence="2 3">
    <name type="scientific">Bacteroides uniformis</name>
    <dbReference type="NCBI Taxonomy" id="820"/>
    <lineage>
        <taxon>Bacteria</taxon>
        <taxon>Pseudomonadati</taxon>
        <taxon>Bacteroidota</taxon>
        <taxon>Bacteroidia</taxon>
        <taxon>Bacteroidales</taxon>
        <taxon>Bacteroidaceae</taxon>
        <taxon>Bacteroides</taxon>
    </lineage>
</organism>
<evidence type="ECO:0000313" key="3">
    <source>
        <dbReference type="Proteomes" id="UP000261295"/>
    </source>
</evidence>
<dbReference type="EMBL" id="QSTL01000012">
    <property type="protein sequence ID" value="RGM54295.1"/>
    <property type="molecule type" value="Genomic_DNA"/>
</dbReference>
<comment type="caution">
    <text evidence="2">The sequence shown here is derived from an EMBL/GenBank/DDBJ whole genome shotgun (WGS) entry which is preliminary data.</text>
</comment>
<feature type="transmembrane region" description="Helical" evidence="1">
    <location>
        <begin position="326"/>
        <end position="348"/>
    </location>
</feature>
<dbReference type="InterPro" id="IPR032774">
    <property type="entry name" value="WG_beta_rep"/>
</dbReference>
<dbReference type="Pfam" id="PF14903">
    <property type="entry name" value="WG_beta_rep"/>
    <property type="match status" value="1"/>
</dbReference>
<sequence length="382" mass="43742">MAHEKITCPFCGGLVTIGSVCEYCGNFISSTSISGDTKVNGEKKDAIHISKQETIRTVQNAENGKWGVLDSEGLQIVPFEYDSVRIILPFVMIGKKVSLQNKEEKLLLGAYSIKSKKILVPIEYDWIDVKSYRLEDGKCFYLETAKNVLATVGNELRRVRKYGLYNGNSEIELLPCKYERFSYYEGGSYLIFSENNKSGLCNIREGEVLFPCIYKYIWVEGKYAKVTEDKYSGLYDISGNYPIQILPILYEEIRLTDNWLLVKKQYWGILNYSGEEIIPCRYDKIEYDGADNLKLYYGMENIGANHFFEIKMDGDRIVKKGSPKMLNGWSVFLSVLCFFCAIFFISSFGFFSNKFVLCLILCLLAVPVGCIWTALVIRRYKI</sequence>
<dbReference type="Proteomes" id="UP000261295">
    <property type="component" value="Unassembled WGS sequence"/>
</dbReference>
<protein>
    <recommendedName>
        <fullName evidence="4">WG repeat-containing protein</fullName>
    </recommendedName>
</protein>
<keyword evidence="1" id="KW-0812">Transmembrane</keyword>
<feature type="transmembrane region" description="Helical" evidence="1">
    <location>
        <begin position="354"/>
        <end position="377"/>
    </location>
</feature>
<name>A0A3E4XIL4_BACUN</name>
<keyword evidence="1" id="KW-1133">Transmembrane helix</keyword>
<evidence type="ECO:0000256" key="1">
    <source>
        <dbReference type="SAM" id="Phobius"/>
    </source>
</evidence>
<dbReference type="AlphaFoldDB" id="A0A3E4XIL4"/>
<proteinExistence type="predicted"/>
<gene>
    <name evidence="2" type="ORF">DXC07_13410</name>
</gene>
<evidence type="ECO:0000313" key="2">
    <source>
        <dbReference type="EMBL" id="RGM54295.1"/>
    </source>
</evidence>
<accession>A0A3E4XIL4</accession>
<keyword evidence="1" id="KW-0472">Membrane</keyword>
<dbReference type="RefSeq" id="WP_117749550.1">
    <property type="nucleotide sequence ID" value="NZ_QSTL01000012.1"/>
</dbReference>
<evidence type="ECO:0008006" key="4">
    <source>
        <dbReference type="Google" id="ProtNLM"/>
    </source>
</evidence>